<keyword evidence="1" id="KW-1133">Transmembrane helix</keyword>
<dbReference type="PANTHER" id="PTHR20765">
    <property type="entry name" value="SOLUTE CARRIER FAMILY 43 MEMBER 3-RELATED"/>
    <property type="match status" value="1"/>
</dbReference>
<dbReference type="InterPro" id="IPR036259">
    <property type="entry name" value="MFS_trans_sf"/>
</dbReference>
<keyword evidence="3" id="KW-1185">Reference proteome</keyword>
<dbReference type="Gene3D" id="1.20.1250.20">
    <property type="entry name" value="MFS general substrate transporter like domains"/>
    <property type="match status" value="1"/>
</dbReference>
<protein>
    <submittedName>
        <fullName evidence="2">Uncharacterized protein</fullName>
    </submittedName>
</protein>
<dbReference type="InterPro" id="IPR011701">
    <property type="entry name" value="MFS"/>
</dbReference>
<dbReference type="InterPro" id="IPR027197">
    <property type="entry name" value="SLC43A3"/>
</dbReference>
<dbReference type="AlphaFoldDB" id="A0A8S9Z6T8"/>
<feature type="transmembrane region" description="Helical" evidence="1">
    <location>
        <begin position="70"/>
        <end position="90"/>
    </location>
</feature>
<proteinExistence type="predicted"/>
<dbReference type="Pfam" id="PF07690">
    <property type="entry name" value="MFS_1"/>
    <property type="match status" value="1"/>
</dbReference>
<feature type="transmembrane region" description="Helical" evidence="1">
    <location>
        <begin position="15"/>
        <end position="38"/>
    </location>
</feature>
<dbReference type="GO" id="GO:0022857">
    <property type="term" value="F:transmembrane transporter activity"/>
    <property type="evidence" value="ECO:0007669"/>
    <property type="project" value="InterPro"/>
</dbReference>
<gene>
    <name evidence="2" type="ORF">EG68_01923</name>
</gene>
<keyword evidence="1" id="KW-0472">Membrane</keyword>
<dbReference type="PANTHER" id="PTHR20765:SF1">
    <property type="entry name" value="EQUILIBRATIVE NUCLEOBASE TRANSPORTER 1"/>
    <property type="match status" value="1"/>
</dbReference>
<sequence length="186" mass="20380">MCNVTNQGCELQERMFHYAFIVWVVTQMCLVTVTGILMDRVGLRVLKITASFMYFMGTLMFAFVNAETGGMLFVAGVLVALSTTSTLICNHQISSMFPKYRGLAISLMSGAFDSSTIVTFIISRTAEEISLRSSFLFVACCGLVFGILMALFGLTQWASDMSKKILSSSSKTEIGFTKGMIITEGK</sequence>
<name>A0A8S9Z6T8_9TREM</name>
<dbReference type="SUPFAM" id="SSF103473">
    <property type="entry name" value="MFS general substrate transporter"/>
    <property type="match status" value="1"/>
</dbReference>
<dbReference type="EMBL" id="JTDE01000588">
    <property type="protein sequence ID" value="KAF7260841.1"/>
    <property type="molecule type" value="Genomic_DNA"/>
</dbReference>
<accession>A0A8S9Z6T8</accession>
<feature type="transmembrane region" description="Helical" evidence="1">
    <location>
        <begin position="134"/>
        <end position="154"/>
    </location>
</feature>
<evidence type="ECO:0000313" key="3">
    <source>
        <dbReference type="Proteomes" id="UP000822476"/>
    </source>
</evidence>
<reference evidence="2" key="1">
    <citation type="submission" date="2019-07" db="EMBL/GenBank/DDBJ databases">
        <title>Annotation for the trematode Paragonimus miyazaki's.</title>
        <authorList>
            <person name="Choi Y.-J."/>
        </authorList>
    </citation>
    <scope>NUCLEOTIDE SEQUENCE</scope>
    <source>
        <strain evidence="2">Japan</strain>
    </source>
</reference>
<feature type="transmembrane region" description="Helical" evidence="1">
    <location>
        <begin position="102"/>
        <end position="122"/>
    </location>
</feature>
<evidence type="ECO:0000313" key="2">
    <source>
        <dbReference type="EMBL" id="KAF7260841.1"/>
    </source>
</evidence>
<keyword evidence="1" id="KW-0812">Transmembrane</keyword>
<feature type="transmembrane region" description="Helical" evidence="1">
    <location>
        <begin position="45"/>
        <end position="64"/>
    </location>
</feature>
<dbReference type="OrthoDB" id="330047at2759"/>
<organism evidence="2 3">
    <name type="scientific">Paragonimus skrjabini miyazakii</name>
    <dbReference type="NCBI Taxonomy" id="59628"/>
    <lineage>
        <taxon>Eukaryota</taxon>
        <taxon>Metazoa</taxon>
        <taxon>Spiralia</taxon>
        <taxon>Lophotrochozoa</taxon>
        <taxon>Platyhelminthes</taxon>
        <taxon>Trematoda</taxon>
        <taxon>Digenea</taxon>
        <taxon>Plagiorchiida</taxon>
        <taxon>Troglotremata</taxon>
        <taxon>Troglotrematidae</taxon>
        <taxon>Paragonimus</taxon>
    </lineage>
</organism>
<evidence type="ECO:0000256" key="1">
    <source>
        <dbReference type="SAM" id="Phobius"/>
    </source>
</evidence>
<dbReference type="Proteomes" id="UP000822476">
    <property type="component" value="Unassembled WGS sequence"/>
</dbReference>
<comment type="caution">
    <text evidence="2">The sequence shown here is derived from an EMBL/GenBank/DDBJ whole genome shotgun (WGS) entry which is preliminary data.</text>
</comment>